<keyword evidence="3" id="KW-1185">Reference proteome</keyword>
<proteinExistence type="predicted"/>
<dbReference type="InterPro" id="IPR050625">
    <property type="entry name" value="ParA/MinD_ATPase"/>
</dbReference>
<feature type="domain" description="CobQ/CobB/MinD/ParA nucleotide binding" evidence="1">
    <location>
        <begin position="7"/>
        <end position="49"/>
    </location>
</feature>
<dbReference type="InterPro" id="IPR027417">
    <property type="entry name" value="P-loop_NTPase"/>
</dbReference>
<name>A0ABP5GCT4_9ACTN</name>
<dbReference type="Proteomes" id="UP001500751">
    <property type="component" value="Unassembled WGS sequence"/>
</dbReference>
<sequence length="325" mass="34998">MRIALVGKGGSGKTTVSALLIRHLAAGGRPVVAVDADINQHLGAALGLSDREGAALTPMAARLREIKDHLRGDNPLIPDAEAMVKTTPPGRGSRLLRLDEDNAVHSLCATRLTGDLENVRLLVTGGFEEQDLGVSCYHSKVGAAELYLNHLVDGPDEYLVMDMTAGADAFASGLFTRFDLTCLVVEPTRKSVSVYQQYREYAKEYDVAIRVVGNKVTGPDDVAYLRDHTGADLVACLGASGYVRAQEQGRDKGFDSLEPANRTALARLQMAVDSVPQDWAKFTRQAVHFHLKNAKAWGDRATGVDLGAQVDPDFVMGPEAFAAQR</sequence>
<comment type="caution">
    <text evidence="2">The sequence shown here is derived from an EMBL/GenBank/DDBJ whole genome shotgun (WGS) entry which is preliminary data.</text>
</comment>
<dbReference type="RefSeq" id="WP_344668377.1">
    <property type="nucleotide sequence ID" value="NZ_BAAAQN010000035.1"/>
</dbReference>
<protein>
    <recommendedName>
        <fullName evidence="1">CobQ/CobB/MinD/ParA nucleotide binding domain-containing protein</fullName>
    </recommendedName>
</protein>
<reference evidence="3" key="1">
    <citation type="journal article" date="2019" name="Int. J. Syst. Evol. Microbiol.">
        <title>The Global Catalogue of Microorganisms (GCM) 10K type strain sequencing project: providing services to taxonomists for standard genome sequencing and annotation.</title>
        <authorList>
            <consortium name="The Broad Institute Genomics Platform"/>
            <consortium name="The Broad Institute Genome Sequencing Center for Infectious Disease"/>
            <person name="Wu L."/>
            <person name="Ma J."/>
        </authorList>
    </citation>
    <scope>NUCLEOTIDE SEQUENCE [LARGE SCALE GENOMIC DNA]</scope>
    <source>
        <strain evidence="3">JCM 16014</strain>
    </source>
</reference>
<organism evidence="2 3">
    <name type="scientific">Catenulispora yoronensis</name>
    <dbReference type="NCBI Taxonomy" id="450799"/>
    <lineage>
        <taxon>Bacteria</taxon>
        <taxon>Bacillati</taxon>
        <taxon>Actinomycetota</taxon>
        <taxon>Actinomycetes</taxon>
        <taxon>Catenulisporales</taxon>
        <taxon>Catenulisporaceae</taxon>
        <taxon>Catenulispora</taxon>
    </lineage>
</organism>
<dbReference type="InterPro" id="IPR002586">
    <property type="entry name" value="CobQ/CobB/MinD/ParA_Nub-bd_dom"/>
</dbReference>
<dbReference type="Pfam" id="PF01656">
    <property type="entry name" value="CbiA"/>
    <property type="match status" value="1"/>
</dbReference>
<dbReference type="Gene3D" id="3.40.50.300">
    <property type="entry name" value="P-loop containing nucleotide triphosphate hydrolases"/>
    <property type="match status" value="1"/>
</dbReference>
<dbReference type="EMBL" id="BAAAQN010000035">
    <property type="protein sequence ID" value="GAA2043346.1"/>
    <property type="molecule type" value="Genomic_DNA"/>
</dbReference>
<dbReference type="PANTHER" id="PTHR43384">
    <property type="entry name" value="SEPTUM SITE-DETERMINING PROTEIN MIND HOMOLOG, CHLOROPLASTIC-RELATED"/>
    <property type="match status" value="1"/>
</dbReference>
<gene>
    <name evidence="2" type="ORF">GCM10009839_53150</name>
</gene>
<dbReference type="SUPFAM" id="SSF52540">
    <property type="entry name" value="P-loop containing nucleoside triphosphate hydrolases"/>
    <property type="match status" value="1"/>
</dbReference>
<accession>A0ABP5GCT4</accession>
<evidence type="ECO:0000313" key="2">
    <source>
        <dbReference type="EMBL" id="GAA2043346.1"/>
    </source>
</evidence>
<dbReference type="PANTHER" id="PTHR43384:SF15">
    <property type="entry name" value="ATP-BINDING PROTEIN"/>
    <property type="match status" value="1"/>
</dbReference>
<evidence type="ECO:0000313" key="3">
    <source>
        <dbReference type="Proteomes" id="UP001500751"/>
    </source>
</evidence>
<evidence type="ECO:0000259" key="1">
    <source>
        <dbReference type="Pfam" id="PF01656"/>
    </source>
</evidence>